<feature type="transmembrane region" description="Helical" evidence="1">
    <location>
        <begin position="95"/>
        <end position="113"/>
    </location>
</feature>
<accession>L0AYD3</accession>
<dbReference type="EMBL" id="CP001669">
    <property type="protein sequence ID" value="AFZ80268.1"/>
    <property type="molecule type" value="Genomic_DNA"/>
</dbReference>
<evidence type="ECO:0000313" key="3">
    <source>
        <dbReference type="Proteomes" id="UP000031512"/>
    </source>
</evidence>
<keyword evidence="1" id="KW-0472">Membrane</keyword>
<evidence type="ECO:0000256" key="1">
    <source>
        <dbReference type="SAM" id="Phobius"/>
    </source>
</evidence>
<dbReference type="RefSeq" id="XP_004829934.1">
    <property type="nucleotide sequence ID" value="XM_004829877.1"/>
</dbReference>
<evidence type="ECO:0000313" key="2">
    <source>
        <dbReference type="EMBL" id="AFZ80268.1"/>
    </source>
</evidence>
<name>L0AYD3_THEEQ</name>
<dbReference type="OrthoDB" id="359909at2759"/>
<dbReference type="eggNOG" id="ENOG502SVAV">
    <property type="taxonomic scope" value="Eukaryota"/>
</dbReference>
<sequence length="127" mass="15069">MVSLGASLVQRRLISGLSRDCPNFAAKMPKRITSKHHQKPLGSYPAPPEQEMLWKNRRTIPGGYFQQSISPFQLKFLYPIIHQWSARTWAKTSQMFWWIIWPTTVMVIAFRSIDKLNKLYLKREHYY</sequence>
<keyword evidence="3" id="KW-1185">Reference proteome</keyword>
<dbReference type="KEGG" id="beq:BEWA_031210"/>
<keyword evidence="1" id="KW-1133">Transmembrane helix</keyword>
<protein>
    <submittedName>
        <fullName evidence="2">Uncharacterized protein</fullName>
    </submittedName>
</protein>
<gene>
    <name evidence="2" type="ORF">BEWA_031210</name>
</gene>
<dbReference type="Proteomes" id="UP000031512">
    <property type="component" value="Chromosome 1"/>
</dbReference>
<dbReference type="AlphaFoldDB" id="L0AYD3"/>
<keyword evidence="1" id="KW-0812">Transmembrane</keyword>
<proteinExistence type="predicted"/>
<dbReference type="VEuPathDB" id="PiroplasmaDB:BEWA_031210"/>
<organism evidence="2 3">
    <name type="scientific">Theileria equi strain WA</name>
    <dbReference type="NCBI Taxonomy" id="1537102"/>
    <lineage>
        <taxon>Eukaryota</taxon>
        <taxon>Sar</taxon>
        <taxon>Alveolata</taxon>
        <taxon>Apicomplexa</taxon>
        <taxon>Aconoidasida</taxon>
        <taxon>Piroplasmida</taxon>
        <taxon>Theileriidae</taxon>
        <taxon>Theileria</taxon>
    </lineage>
</organism>
<reference evidence="2 3" key="1">
    <citation type="journal article" date="2012" name="BMC Genomics">
        <title>Comparative genomic analysis and phylogenetic position of Theileria equi.</title>
        <authorList>
            <person name="Kappmeyer L.S."/>
            <person name="Thiagarajan M."/>
            <person name="Herndon D.R."/>
            <person name="Ramsay J.D."/>
            <person name="Caler E."/>
            <person name="Djikeng A."/>
            <person name="Gillespie J.J."/>
            <person name="Lau A.O."/>
            <person name="Roalson E.H."/>
            <person name="Silva J.C."/>
            <person name="Silva M.G."/>
            <person name="Suarez C.E."/>
            <person name="Ueti M.W."/>
            <person name="Nene V.M."/>
            <person name="Mealey R.H."/>
            <person name="Knowles D.P."/>
            <person name="Brayton K.A."/>
        </authorList>
    </citation>
    <scope>NUCLEOTIDE SEQUENCE [LARGE SCALE GENOMIC DNA]</scope>
    <source>
        <strain evidence="2 3">WA</strain>
    </source>
</reference>
<dbReference type="GeneID" id="15806975"/>